<keyword evidence="10" id="KW-0170">Cobalt</keyword>
<gene>
    <name evidence="13" type="ORF">HND93_24220</name>
</gene>
<dbReference type="Pfam" id="PF01546">
    <property type="entry name" value="Peptidase_M20"/>
    <property type="match status" value="1"/>
</dbReference>
<evidence type="ECO:0000256" key="1">
    <source>
        <dbReference type="ARBA" id="ARBA00001941"/>
    </source>
</evidence>
<evidence type="ECO:0000256" key="2">
    <source>
        <dbReference type="ARBA" id="ARBA00001947"/>
    </source>
</evidence>
<dbReference type="InterPro" id="IPR036264">
    <property type="entry name" value="Bact_exopeptidase_dim_dom"/>
</dbReference>
<comment type="cofactor">
    <cofactor evidence="2">
        <name>Zn(2+)</name>
        <dbReference type="ChEBI" id="CHEBI:29105"/>
    </cofactor>
</comment>
<dbReference type="PANTHER" id="PTHR43808">
    <property type="entry name" value="ACETYLORNITHINE DEACETYLASE"/>
    <property type="match status" value="1"/>
</dbReference>
<evidence type="ECO:0000256" key="6">
    <source>
        <dbReference type="ARBA" id="ARBA00016853"/>
    </source>
</evidence>
<dbReference type="InterPro" id="IPR011650">
    <property type="entry name" value="Peptidase_M20_dimer"/>
</dbReference>
<keyword evidence="14" id="KW-1185">Reference proteome</keyword>
<comment type="pathway">
    <text evidence="3">Amino-acid biosynthesis; L-lysine biosynthesis via DAP pathway; LL-2,6-diaminopimelate from (S)-tetrahydrodipicolinate (succinylase route): step 3/3.</text>
</comment>
<evidence type="ECO:0000256" key="3">
    <source>
        <dbReference type="ARBA" id="ARBA00005130"/>
    </source>
</evidence>
<evidence type="ECO:0000256" key="7">
    <source>
        <dbReference type="ARBA" id="ARBA00022723"/>
    </source>
</evidence>
<dbReference type="SUPFAM" id="SSF53187">
    <property type="entry name" value="Zn-dependent exopeptidases"/>
    <property type="match status" value="1"/>
</dbReference>
<comment type="caution">
    <text evidence="13">The sequence shown here is derived from an EMBL/GenBank/DDBJ whole genome shotgun (WGS) entry which is preliminary data.</text>
</comment>
<reference evidence="13 14" key="1">
    <citation type="submission" date="2020-05" db="EMBL/GenBank/DDBJ databases">
        <title>Azospirillum oleiclasticum sp. nov, a nitrogen-fixing and heavy crude oil-emulsifying bacterium isolated from the crude oil of Yumen Oilfield.</title>
        <authorList>
            <person name="Wu D."/>
            <person name="Cai M."/>
            <person name="Zhang X."/>
        </authorList>
    </citation>
    <scope>NUCLEOTIDE SEQUENCE [LARGE SCALE GENOMIC DNA]</scope>
    <source>
        <strain evidence="13 14">ROY-1-1-2</strain>
    </source>
</reference>
<keyword evidence="7" id="KW-0479">Metal-binding</keyword>
<dbReference type="Pfam" id="PF07687">
    <property type="entry name" value="M20_dimer"/>
    <property type="match status" value="1"/>
</dbReference>
<accession>A0ABX2TEY7</accession>
<dbReference type="PROSITE" id="PS00758">
    <property type="entry name" value="ARGE_DAPE_CPG2_1"/>
    <property type="match status" value="1"/>
</dbReference>
<dbReference type="EMBL" id="JABFDB010000021">
    <property type="protein sequence ID" value="NYZ22828.1"/>
    <property type="molecule type" value="Genomic_DNA"/>
</dbReference>
<comment type="catalytic activity">
    <reaction evidence="11">
        <text>N-succinyl-(2S,6S)-2,6-diaminopimelate + H2O = (2S,6S)-2,6-diaminopimelate + succinate</text>
        <dbReference type="Rhea" id="RHEA:22608"/>
        <dbReference type="ChEBI" id="CHEBI:15377"/>
        <dbReference type="ChEBI" id="CHEBI:30031"/>
        <dbReference type="ChEBI" id="CHEBI:57609"/>
        <dbReference type="ChEBI" id="CHEBI:58087"/>
        <dbReference type="EC" id="3.5.1.18"/>
    </reaction>
</comment>
<dbReference type="InterPro" id="IPR010182">
    <property type="entry name" value="ArgE/DapE"/>
</dbReference>
<evidence type="ECO:0000256" key="5">
    <source>
        <dbReference type="ARBA" id="ARBA00011921"/>
    </source>
</evidence>
<sequence length="409" mass="43452">MADTAAAAIGDFVAKNRDRQLRFLAELVKVPSDNPPGDCAPHALRTAELLEELGFTVERHPVPEATVRAAGMLTATNVIARRRFGDGPTIALNAHGDVVPPGEGWTHDPYGAEIVDGWMYGRGAAVSKSDFATYAFAILALEALGQPLKGTIELHGTWDEEIGGEIGPQWLLEQGITKPDLCIAAGFSYAVVNAHNGCLHLEVEVIGRSAHAARPSTGVDALETANAILTRLYAHRKSYAAKPSAVPGIGCPQLTVGLIKGGINTNVVPDRITFRLDRRLVPEETGATVEQELRALIAEAAAAFPEARVEVRRILLAQPLTPLPGTERLASTLAEHASAVFGEPVGTVGVPLYTDARHYAAAGIPIVLYGAGPRSIEEANAHRADERLPVADLFRATEVVARALLELLS</sequence>
<dbReference type="Gene3D" id="3.40.630.10">
    <property type="entry name" value="Zn peptidases"/>
    <property type="match status" value="1"/>
</dbReference>
<organism evidence="13 14">
    <name type="scientific">Azospirillum oleiclasticum</name>
    <dbReference type="NCBI Taxonomy" id="2735135"/>
    <lineage>
        <taxon>Bacteria</taxon>
        <taxon>Pseudomonadati</taxon>
        <taxon>Pseudomonadota</taxon>
        <taxon>Alphaproteobacteria</taxon>
        <taxon>Rhodospirillales</taxon>
        <taxon>Azospirillaceae</taxon>
        <taxon>Azospirillum</taxon>
    </lineage>
</organism>
<evidence type="ECO:0000256" key="8">
    <source>
        <dbReference type="ARBA" id="ARBA00022801"/>
    </source>
</evidence>
<dbReference type="SUPFAM" id="SSF55031">
    <property type="entry name" value="Bacterial exopeptidase dimerisation domain"/>
    <property type="match status" value="1"/>
</dbReference>
<comment type="cofactor">
    <cofactor evidence="1">
        <name>Co(2+)</name>
        <dbReference type="ChEBI" id="CHEBI:48828"/>
    </cofactor>
</comment>
<dbReference type="NCBIfam" id="TIGR01910">
    <property type="entry name" value="DapE-ArgE"/>
    <property type="match status" value="1"/>
</dbReference>
<feature type="domain" description="Peptidase M20 dimerisation" evidence="12">
    <location>
        <begin position="193"/>
        <end position="302"/>
    </location>
</feature>
<dbReference type="Gene3D" id="3.30.70.360">
    <property type="match status" value="1"/>
</dbReference>
<evidence type="ECO:0000259" key="12">
    <source>
        <dbReference type="Pfam" id="PF07687"/>
    </source>
</evidence>
<keyword evidence="9" id="KW-0862">Zinc</keyword>
<dbReference type="InterPro" id="IPR050072">
    <property type="entry name" value="Peptidase_M20A"/>
</dbReference>
<evidence type="ECO:0000313" key="14">
    <source>
        <dbReference type="Proteomes" id="UP000584642"/>
    </source>
</evidence>
<dbReference type="EC" id="3.5.1.18" evidence="5"/>
<protein>
    <recommendedName>
        <fullName evidence="6">Probable succinyl-diaminopimelate desuccinylase</fullName>
        <ecNumber evidence="5">3.5.1.18</ecNumber>
    </recommendedName>
</protein>
<evidence type="ECO:0000256" key="10">
    <source>
        <dbReference type="ARBA" id="ARBA00023285"/>
    </source>
</evidence>
<comment type="similarity">
    <text evidence="4">Belongs to the peptidase M20A family.</text>
</comment>
<name>A0ABX2TEY7_9PROT</name>
<proteinExistence type="inferred from homology"/>
<dbReference type="InterPro" id="IPR002933">
    <property type="entry name" value="Peptidase_M20"/>
</dbReference>
<evidence type="ECO:0000256" key="4">
    <source>
        <dbReference type="ARBA" id="ARBA00006247"/>
    </source>
</evidence>
<evidence type="ECO:0000313" key="13">
    <source>
        <dbReference type="EMBL" id="NYZ22828.1"/>
    </source>
</evidence>
<evidence type="ECO:0000256" key="11">
    <source>
        <dbReference type="ARBA" id="ARBA00051301"/>
    </source>
</evidence>
<dbReference type="Proteomes" id="UP000584642">
    <property type="component" value="Unassembled WGS sequence"/>
</dbReference>
<dbReference type="InterPro" id="IPR001261">
    <property type="entry name" value="ArgE/DapE_CS"/>
</dbReference>
<keyword evidence="8" id="KW-0378">Hydrolase</keyword>
<dbReference type="Gene3D" id="1.10.150.900">
    <property type="match status" value="1"/>
</dbReference>
<evidence type="ECO:0000256" key="9">
    <source>
        <dbReference type="ARBA" id="ARBA00022833"/>
    </source>
</evidence>